<comment type="caution">
    <text evidence="5">The sequence shown here is derived from an EMBL/GenBank/DDBJ whole genome shotgun (WGS) entry which is preliminary data.</text>
</comment>
<dbReference type="GO" id="GO:0016874">
    <property type="term" value="F:ligase activity"/>
    <property type="evidence" value="ECO:0007669"/>
    <property type="project" value="UniProtKB-KW"/>
</dbReference>
<feature type="compositionally biased region" description="Polar residues" evidence="4">
    <location>
        <begin position="751"/>
        <end position="760"/>
    </location>
</feature>
<accession>A0ABD0JXC6</accession>
<evidence type="ECO:0000256" key="3">
    <source>
        <dbReference type="ARBA" id="ARBA00022840"/>
    </source>
</evidence>
<protein>
    <recommendedName>
        <fullName evidence="7">Tubulin polyglutamylase TTLL4</fullName>
    </recommendedName>
</protein>
<keyword evidence="3" id="KW-0067">ATP-binding</keyword>
<evidence type="ECO:0000256" key="1">
    <source>
        <dbReference type="ARBA" id="ARBA00022598"/>
    </source>
</evidence>
<dbReference type="PROSITE" id="PS51221">
    <property type="entry name" value="TTL"/>
    <property type="match status" value="1"/>
</dbReference>
<sequence>MPGSGRVVSPASMNSLAGVEESGLPLHNLTASTLLSTKMGTLRKMPVTHTLTGTLYYKKCFKEASKSPEPTGPPTAINEQRPRGDGAPAKVVRRVPEEKGVKDKAGKSLKAAQLEFAPEDDEEDDLSTPSGERLPGDGEASCESDDYTICSSTSQGSTCTIRLRSAASRPSTTQSTRSRVGAAGEELARSFVRPVTSSGESVIQPALRTSLFAAIPPTINFIAEGEKVEQLPWGLRKLLKWRMSPITPNVVKHALARIGFRITKKNHDWLGCFGKHMKAQGFKGIREYQKLNHFPGSFQLGRKDRLWRNLSRLQLSFGKKEFGFFPQTFVLPQDLKLLKRAWEDGTSRQKWIIKPPASARGIGIKVIHKWNQIPRRRPVIVQKYLSRPLLINDSKFDMRVYVYVTSYDPLRAYVFEDGLARFASCKYSSSMKNLNNKFMHLTNYSINKRNTEYQSNTDESLKALWMYLKKQGVNTAVVWDSIKDLCVKTLISAESQINSMVKAHVRSRYVVHELFGFDVLLDEQYRPWILEVNISPSLHSNSQLDINIKGQMIRDMMNLAGFRLPDKNDVQHAAHQTASTSELSTHHIPSSAHCMDKRLFTNQLAPDERSKHAYYCHRHQDEQVLQTILDVLTPDDVRILTESIDEDSRKGGFIRVFPTPSTHKYLCFFEAPRYYNLLLDQWVQRYNRMELRGISLLQSLCEEGIHLESPSEAHKHQWFPPNATSMVMSARDNRQQTTQVVKGKDGVVSMLKSSSQTTSRLPRVRLGVSSNSPMGSSSVSQTSSLGSVGHTPQGPSPVTSRPPVISRPPGARAVAVPDPNR</sequence>
<dbReference type="Pfam" id="PF03133">
    <property type="entry name" value="TTL"/>
    <property type="match status" value="1"/>
</dbReference>
<evidence type="ECO:0000256" key="4">
    <source>
        <dbReference type="SAM" id="MobiDB-lite"/>
    </source>
</evidence>
<dbReference type="Proteomes" id="UP001519460">
    <property type="component" value="Unassembled WGS sequence"/>
</dbReference>
<dbReference type="GO" id="GO:0005524">
    <property type="term" value="F:ATP binding"/>
    <property type="evidence" value="ECO:0007669"/>
    <property type="project" value="UniProtKB-KW"/>
</dbReference>
<dbReference type="AlphaFoldDB" id="A0ABD0JXC6"/>
<dbReference type="PANTHER" id="PTHR12241:SF162">
    <property type="entry name" value="TUBULIN MONOGLUTAMYLASE TTLL4"/>
    <property type="match status" value="1"/>
</dbReference>
<keyword evidence="2" id="KW-0547">Nucleotide-binding</keyword>
<evidence type="ECO:0000313" key="5">
    <source>
        <dbReference type="EMBL" id="KAK7479342.1"/>
    </source>
</evidence>
<feature type="compositionally biased region" description="Low complexity" evidence="4">
    <location>
        <begin position="769"/>
        <end position="789"/>
    </location>
</feature>
<dbReference type="PANTHER" id="PTHR12241">
    <property type="entry name" value="TUBULIN POLYGLUTAMYLASE"/>
    <property type="match status" value="1"/>
</dbReference>
<feature type="region of interest" description="Disordered" evidence="4">
    <location>
        <begin position="750"/>
        <end position="821"/>
    </location>
</feature>
<feature type="region of interest" description="Disordered" evidence="4">
    <location>
        <begin position="64"/>
        <end position="153"/>
    </location>
</feature>
<keyword evidence="1" id="KW-0436">Ligase</keyword>
<proteinExistence type="predicted"/>
<dbReference type="SUPFAM" id="SSF56059">
    <property type="entry name" value="Glutathione synthetase ATP-binding domain-like"/>
    <property type="match status" value="1"/>
</dbReference>
<feature type="compositionally biased region" description="Basic and acidic residues" evidence="4">
    <location>
        <begin position="94"/>
        <end position="106"/>
    </location>
</feature>
<dbReference type="InterPro" id="IPR004344">
    <property type="entry name" value="TTL/TTLL_fam"/>
</dbReference>
<gene>
    <name evidence="5" type="ORF">BaRGS_00029420</name>
</gene>
<organism evidence="5 6">
    <name type="scientific">Batillaria attramentaria</name>
    <dbReference type="NCBI Taxonomy" id="370345"/>
    <lineage>
        <taxon>Eukaryota</taxon>
        <taxon>Metazoa</taxon>
        <taxon>Spiralia</taxon>
        <taxon>Lophotrochozoa</taxon>
        <taxon>Mollusca</taxon>
        <taxon>Gastropoda</taxon>
        <taxon>Caenogastropoda</taxon>
        <taxon>Sorbeoconcha</taxon>
        <taxon>Cerithioidea</taxon>
        <taxon>Batillariidae</taxon>
        <taxon>Batillaria</taxon>
    </lineage>
</organism>
<reference evidence="5 6" key="1">
    <citation type="journal article" date="2023" name="Sci. Data">
        <title>Genome assembly of the Korean intertidal mud-creeper Batillaria attramentaria.</title>
        <authorList>
            <person name="Patra A.K."/>
            <person name="Ho P.T."/>
            <person name="Jun S."/>
            <person name="Lee S.J."/>
            <person name="Kim Y."/>
            <person name="Won Y.J."/>
        </authorList>
    </citation>
    <scope>NUCLEOTIDE SEQUENCE [LARGE SCALE GENOMIC DNA]</scope>
    <source>
        <strain evidence="5">Wonlab-2016</strain>
    </source>
</reference>
<name>A0ABD0JXC6_9CAEN</name>
<feature type="compositionally biased region" description="Acidic residues" evidence="4">
    <location>
        <begin position="117"/>
        <end position="126"/>
    </location>
</feature>
<evidence type="ECO:0000313" key="6">
    <source>
        <dbReference type="Proteomes" id="UP001519460"/>
    </source>
</evidence>
<keyword evidence="6" id="KW-1185">Reference proteome</keyword>
<dbReference type="EMBL" id="JACVVK020000305">
    <property type="protein sequence ID" value="KAK7479342.1"/>
    <property type="molecule type" value="Genomic_DNA"/>
</dbReference>
<evidence type="ECO:0000256" key="2">
    <source>
        <dbReference type="ARBA" id="ARBA00022741"/>
    </source>
</evidence>
<dbReference type="Gene3D" id="3.30.470.20">
    <property type="entry name" value="ATP-grasp fold, B domain"/>
    <property type="match status" value="1"/>
</dbReference>
<evidence type="ECO:0008006" key="7">
    <source>
        <dbReference type="Google" id="ProtNLM"/>
    </source>
</evidence>